<evidence type="ECO:0000313" key="3">
    <source>
        <dbReference type="Proteomes" id="UP000242180"/>
    </source>
</evidence>
<dbReference type="Proteomes" id="UP000242180">
    <property type="component" value="Unassembled WGS sequence"/>
</dbReference>
<organism evidence="2 3">
    <name type="scientific">Syncephalastrum racemosum</name>
    <name type="common">Filamentous fungus</name>
    <dbReference type="NCBI Taxonomy" id="13706"/>
    <lineage>
        <taxon>Eukaryota</taxon>
        <taxon>Fungi</taxon>
        <taxon>Fungi incertae sedis</taxon>
        <taxon>Mucoromycota</taxon>
        <taxon>Mucoromycotina</taxon>
        <taxon>Mucoromycetes</taxon>
        <taxon>Mucorales</taxon>
        <taxon>Syncephalastraceae</taxon>
        <taxon>Syncephalastrum</taxon>
    </lineage>
</organism>
<gene>
    <name evidence="2" type="ORF">BCR43DRAFT_496554</name>
</gene>
<reference evidence="2 3" key="1">
    <citation type="submission" date="2016-07" db="EMBL/GenBank/DDBJ databases">
        <title>Pervasive Adenine N6-methylation of Active Genes in Fungi.</title>
        <authorList>
            <consortium name="DOE Joint Genome Institute"/>
            <person name="Mondo S.J."/>
            <person name="Dannebaum R.O."/>
            <person name="Kuo R.C."/>
            <person name="Labutti K."/>
            <person name="Haridas S."/>
            <person name="Kuo A."/>
            <person name="Salamov A."/>
            <person name="Ahrendt S.R."/>
            <person name="Lipzen A."/>
            <person name="Sullivan W."/>
            <person name="Andreopoulos W.B."/>
            <person name="Clum A."/>
            <person name="Lindquist E."/>
            <person name="Daum C."/>
            <person name="Ramamoorthy G.K."/>
            <person name="Gryganskyi A."/>
            <person name="Culley D."/>
            <person name="Magnuson J.K."/>
            <person name="James T.Y."/>
            <person name="O'Malley M.A."/>
            <person name="Stajich J.E."/>
            <person name="Spatafora J.W."/>
            <person name="Visel A."/>
            <person name="Grigoriev I.V."/>
        </authorList>
    </citation>
    <scope>NUCLEOTIDE SEQUENCE [LARGE SCALE GENOMIC DNA]</scope>
    <source>
        <strain evidence="2 3">NRRL 2496</strain>
    </source>
</reference>
<keyword evidence="1" id="KW-0175">Coiled coil</keyword>
<dbReference type="InParanoid" id="A0A1X2H4A9"/>
<keyword evidence="3" id="KW-1185">Reference proteome</keyword>
<feature type="coiled-coil region" evidence="1">
    <location>
        <begin position="47"/>
        <end position="75"/>
    </location>
</feature>
<accession>A0A1X2H4A9</accession>
<dbReference type="EMBL" id="MCGN01000009">
    <property type="protein sequence ID" value="ORY93236.1"/>
    <property type="molecule type" value="Genomic_DNA"/>
</dbReference>
<sequence length="180" mass="20773">MNDWRCLTNETRLSEPEVVSQLNAQFDKLRKTRTERSEQYTAWFDQLKETRRERSKKIRERSDAMEQELVAMDEKDQAQRQPSALKQVGQTPAEMCDKLLELLQDIQPSDNSDPHNNSSMIDGDRIRVVQGDPVNGVDTSVLLVPMSALELFWHMDVVVPACLSEVDDTIQEIKKRKNVT</sequence>
<proteinExistence type="predicted"/>
<dbReference type="OrthoDB" id="2290843at2759"/>
<comment type="caution">
    <text evidence="2">The sequence shown here is derived from an EMBL/GenBank/DDBJ whole genome shotgun (WGS) entry which is preliminary data.</text>
</comment>
<protein>
    <submittedName>
        <fullName evidence="2">Uncharacterized protein</fullName>
    </submittedName>
</protein>
<evidence type="ECO:0000313" key="2">
    <source>
        <dbReference type="EMBL" id="ORY93236.1"/>
    </source>
</evidence>
<dbReference type="AlphaFoldDB" id="A0A1X2H4A9"/>
<evidence type="ECO:0000256" key="1">
    <source>
        <dbReference type="SAM" id="Coils"/>
    </source>
</evidence>
<name>A0A1X2H4A9_SYNRA</name>